<gene>
    <name evidence="1" type="ORF">QR721_05910</name>
</gene>
<dbReference type="InterPro" id="IPR021297">
    <property type="entry name" value="YlqD"/>
</dbReference>
<dbReference type="Proteomes" id="UP001180087">
    <property type="component" value="Chromosome"/>
</dbReference>
<dbReference type="EMBL" id="CP129113">
    <property type="protein sequence ID" value="WLV25738.1"/>
    <property type="molecule type" value="Genomic_DNA"/>
</dbReference>
<dbReference type="RefSeq" id="WP_348029532.1">
    <property type="nucleotide sequence ID" value="NZ_CP129113.1"/>
</dbReference>
<evidence type="ECO:0000313" key="2">
    <source>
        <dbReference type="Proteomes" id="UP001180087"/>
    </source>
</evidence>
<keyword evidence="2" id="KW-1185">Reference proteome</keyword>
<accession>A0ABY9KY07</accession>
<protein>
    <submittedName>
        <fullName evidence="1">YlqD family protein</fullName>
    </submittedName>
</protein>
<evidence type="ECO:0000313" key="1">
    <source>
        <dbReference type="EMBL" id="WLV25738.1"/>
    </source>
</evidence>
<organism evidence="1 2">
    <name type="scientific">Aciduricibacillus chroicocephali</name>
    <dbReference type="NCBI Taxonomy" id="3054939"/>
    <lineage>
        <taxon>Bacteria</taxon>
        <taxon>Bacillati</taxon>
        <taxon>Bacillota</taxon>
        <taxon>Bacilli</taxon>
        <taxon>Bacillales</taxon>
        <taxon>Bacillaceae</taxon>
        <taxon>Aciduricibacillus</taxon>
    </lineage>
</organism>
<reference evidence="1" key="1">
    <citation type="submission" date="2023-06" db="EMBL/GenBank/DDBJ databases">
        <title>A Treasure from Seagulls: Isolation and Description of Aciduricobacillus qingdaonensis gen. nov., sp. nov., a Rare Obligately Uric Acid-utilizing Member in the Family Bacillaceae.</title>
        <authorList>
            <person name="Liu W."/>
            <person name="Wang B."/>
        </authorList>
    </citation>
    <scope>NUCLEOTIDE SEQUENCE</scope>
    <source>
        <strain evidence="1">44XB</strain>
    </source>
</reference>
<proteinExistence type="predicted"/>
<dbReference type="Pfam" id="PF11068">
    <property type="entry name" value="YlqD"/>
    <property type="match status" value="1"/>
</dbReference>
<name>A0ABY9KY07_9BACI</name>
<dbReference type="Gene3D" id="6.10.140.1110">
    <property type="match status" value="1"/>
</dbReference>
<sequence>MNIMKKVLIKQVVTEHSKAAMRKKFINHKLQLEQECQQLRFEQRKLENKPGLSKKEIARRFQSEIGRRQDEIRITEFKTEQLDILPDGMEMIEREVEALVEVSPGMQWDELMEPGAIVVKDGIVIRVESGR</sequence>